<dbReference type="Proteomes" id="UP000252107">
    <property type="component" value="Unassembled WGS sequence"/>
</dbReference>
<proteinExistence type="predicted"/>
<reference evidence="1" key="1">
    <citation type="submission" date="2016-04" db="EMBL/GenBank/DDBJ databases">
        <authorList>
            <person name="Tabuchi Yagui T.R."/>
        </authorList>
    </citation>
    <scope>NUCLEOTIDE SEQUENCE [LARGE SCALE GENOMIC DNA]</scope>
    <source>
        <strain evidence="1">NIES-26</strain>
    </source>
</reference>
<dbReference type="AlphaFoldDB" id="A0A367RDD8"/>
<sequence length="99" mass="11563">MKTVEVLELLESATPTQDDIETHLNRLAKEWDSLPVDFQFNSDLEESLLYCCAYIFLSRDQSEYVRSQMRRLPGDEDYQHLTDADFLCEDVSWVGRSPP</sequence>
<name>A0A367RDD8_9NOSO</name>
<keyword evidence="2" id="KW-1185">Reference proteome</keyword>
<evidence type="ECO:0000313" key="2">
    <source>
        <dbReference type="Proteomes" id="UP000252107"/>
    </source>
</evidence>
<evidence type="ECO:0000313" key="1">
    <source>
        <dbReference type="EMBL" id="RCJ33574.1"/>
    </source>
</evidence>
<comment type="caution">
    <text evidence="1">The sequence shown here is derived from an EMBL/GenBank/DDBJ whole genome shotgun (WGS) entry which is preliminary data.</text>
</comment>
<protein>
    <submittedName>
        <fullName evidence="1">Uncharacterized protein</fullName>
    </submittedName>
</protein>
<gene>
    <name evidence="1" type="ORF">A6770_18135</name>
</gene>
<organism evidence="1 2">
    <name type="scientific">Nostoc minutum NIES-26</name>
    <dbReference type="NCBI Taxonomy" id="1844469"/>
    <lineage>
        <taxon>Bacteria</taxon>
        <taxon>Bacillati</taxon>
        <taxon>Cyanobacteriota</taxon>
        <taxon>Cyanophyceae</taxon>
        <taxon>Nostocales</taxon>
        <taxon>Nostocaceae</taxon>
        <taxon>Nostoc</taxon>
    </lineage>
</organism>
<dbReference type="EMBL" id="LXQD01000185">
    <property type="protein sequence ID" value="RCJ33574.1"/>
    <property type="molecule type" value="Genomic_DNA"/>
</dbReference>
<accession>A0A367RDD8</accession>